<evidence type="ECO:0000256" key="1">
    <source>
        <dbReference type="ARBA" id="ARBA00009913"/>
    </source>
</evidence>
<name>A0A147GR84_9BURK</name>
<dbReference type="CDD" id="cd03768">
    <property type="entry name" value="SR_ResInv"/>
    <property type="match status" value="1"/>
</dbReference>
<dbReference type="GO" id="GO:0003677">
    <property type="term" value="F:DNA binding"/>
    <property type="evidence" value="ECO:0007669"/>
    <property type="project" value="UniProtKB-KW"/>
</dbReference>
<keyword evidence="3" id="KW-0230">DNA invertase</keyword>
<dbReference type="Gene3D" id="1.10.10.60">
    <property type="entry name" value="Homeodomain-like"/>
    <property type="match status" value="1"/>
</dbReference>
<evidence type="ECO:0000313" key="9">
    <source>
        <dbReference type="EMBL" id="KTT18864.1"/>
    </source>
</evidence>
<keyword evidence="10" id="KW-1185">Reference proteome</keyword>
<dbReference type="Gene3D" id="3.40.50.1390">
    <property type="entry name" value="Resolvase, N-terminal catalytic domain"/>
    <property type="match status" value="1"/>
</dbReference>
<dbReference type="SUPFAM" id="SSF53041">
    <property type="entry name" value="Resolvase-like"/>
    <property type="match status" value="1"/>
</dbReference>
<dbReference type="SMART" id="SM00857">
    <property type="entry name" value="Resolvase"/>
    <property type="match status" value="1"/>
</dbReference>
<evidence type="ECO:0000256" key="5">
    <source>
        <dbReference type="ARBA" id="ARBA00023172"/>
    </source>
</evidence>
<dbReference type="PROSITE" id="PS51736">
    <property type="entry name" value="RECOMBINASES_3"/>
    <property type="match status" value="1"/>
</dbReference>
<keyword evidence="2" id="KW-0229">DNA integration</keyword>
<evidence type="ECO:0000256" key="3">
    <source>
        <dbReference type="ARBA" id="ARBA00023100"/>
    </source>
</evidence>
<evidence type="ECO:0000256" key="4">
    <source>
        <dbReference type="ARBA" id="ARBA00023125"/>
    </source>
</evidence>
<evidence type="ECO:0000256" key="7">
    <source>
        <dbReference type="PROSITE-ProRule" id="PRU10137"/>
    </source>
</evidence>
<dbReference type="SUPFAM" id="SSF46689">
    <property type="entry name" value="Homeodomain-like"/>
    <property type="match status" value="1"/>
</dbReference>
<evidence type="ECO:0000313" key="10">
    <source>
        <dbReference type="Proteomes" id="UP000072741"/>
    </source>
</evidence>
<dbReference type="InterPro" id="IPR006119">
    <property type="entry name" value="Resolv_N"/>
</dbReference>
<comment type="similarity">
    <text evidence="1">Belongs to the site-specific recombinase resolvase family.</text>
</comment>
<dbReference type="PROSITE" id="PS00397">
    <property type="entry name" value="RECOMBINASES_1"/>
    <property type="match status" value="1"/>
</dbReference>
<dbReference type="InterPro" id="IPR036162">
    <property type="entry name" value="Resolvase-like_N_sf"/>
</dbReference>
<sequence length="191" mass="21061">MKIGYARVSTEDQNLDLQIHALRKAGCKTIYTDDGISGTALVRPGLQQAIASIKPGSKLVVWRLDRLGRSVLHLAALLEQLDAEQVKFQSLCESIDTDSSGGRLVFHMMGALAEFERLLISERTKAGLAAARRRGSRLGRPRSLAPEQIEAARSLLLTSDWPLQHIAEAFRVHESTLRRAIHGSGPFAQRE</sequence>
<feature type="domain" description="Resolvase/invertase-type recombinase catalytic" evidence="8">
    <location>
        <begin position="1"/>
        <end position="135"/>
    </location>
</feature>
<dbReference type="EMBL" id="LDSL01000097">
    <property type="protein sequence ID" value="KTT18864.1"/>
    <property type="molecule type" value="Genomic_DNA"/>
</dbReference>
<evidence type="ECO:0000256" key="2">
    <source>
        <dbReference type="ARBA" id="ARBA00022908"/>
    </source>
</evidence>
<dbReference type="InterPro" id="IPR006118">
    <property type="entry name" value="Recombinase_CS"/>
</dbReference>
<evidence type="ECO:0000256" key="6">
    <source>
        <dbReference type="PIRSR" id="PIRSR606118-50"/>
    </source>
</evidence>
<keyword evidence="5" id="KW-0233">DNA recombination</keyword>
<dbReference type="AlphaFoldDB" id="A0A147GR84"/>
<dbReference type="Pfam" id="PF00239">
    <property type="entry name" value="Resolvase"/>
    <property type="match status" value="1"/>
</dbReference>
<organism evidence="9 10">
    <name type="scientific">Pseudacidovorax intermedius</name>
    <dbReference type="NCBI Taxonomy" id="433924"/>
    <lineage>
        <taxon>Bacteria</taxon>
        <taxon>Pseudomonadati</taxon>
        <taxon>Pseudomonadota</taxon>
        <taxon>Betaproteobacteria</taxon>
        <taxon>Burkholderiales</taxon>
        <taxon>Comamonadaceae</taxon>
        <taxon>Pseudacidovorax</taxon>
    </lineage>
</organism>
<dbReference type="PANTHER" id="PTHR30461:SF2">
    <property type="entry name" value="SERINE RECOMBINASE PINE-RELATED"/>
    <property type="match status" value="1"/>
</dbReference>
<reference evidence="9 10" key="1">
    <citation type="journal article" date="2016" name="Front. Microbiol.">
        <title>Genomic Resource of Rice Seed Associated Bacteria.</title>
        <authorList>
            <person name="Midha S."/>
            <person name="Bansal K."/>
            <person name="Sharma S."/>
            <person name="Kumar N."/>
            <person name="Patil P.P."/>
            <person name="Chaudhry V."/>
            <person name="Patil P.B."/>
        </authorList>
    </citation>
    <scope>NUCLEOTIDE SEQUENCE [LARGE SCALE GENOMIC DNA]</scope>
    <source>
        <strain evidence="9 10">NS331</strain>
    </source>
</reference>
<dbReference type="PANTHER" id="PTHR30461">
    <property type="entry name" value="DNA-INVERTASE FROM LAMBDOID PROPHAGE"/>
    <property type="match status" value="1"/>
</dbReference>
<dbReference type="GO" id="GO:0015074">
    <property type="term" value="P:DNA integration"/>
    <property type="evidence" value="ECO:0007669"/>
    <property type="project" value="UniProtKB-KW"/>
</dbReference>
<gene>
    <name evidence="9" type="ORF">NS331_15400</name>
</gene>
<accession>A0A147GR84</accession>
<dbReference type="GO" id="GO:0000150">
    <property type="term" value="F:DNA strand exchange activity"/>
    <property type="evidence" value="ECO:0007669"/>
    <property type="project" value="UniProtKB-KW"/>
</dbReference>
<proteinExistence type="inferred from homology"/>
<evidence type="ECO:0000259" key="8">
    <source>
        <dbReference type="PROSITE" id="PS51736"/>
    </source>
</evidence>
<dbReference type="Proteomes" id="UP000072741">
    <property type="component" value="Unassembled WGS sequence"/>
</dbReference>
<keyword evidence="4" id="KW-0238">DNA-binding</keyword>
<dbReference type="InterPro" id="IPR009057">
    <property type="entry name" value="Homeodomain-like_sf"/>
</dbReference>
<dbReference type="OrthoDB" id="8585334at2"/>
<protein>
    <submittedName>
        <fullName evidence="9">DNA resolvase</fullName>
    </submittedName>
</protein>
<comment type="caution">
    <text evidence="9">The sequence shown here is derived from an EMBL/GenBank/DDBJ whole genome shotgun (WGS) entry which is preliminary data.</text>
</comment>
<dbReference type="FunFam" id="3.40.50.1390:FF:000001">
    <property type="entry name" value="DNA recombinase"/>
    <property type="match status" value="1"/>
</dbReference>
<feature type="active site" description="O-(5'-phospho-DNA)-serine intermediate" evidence="6 7">
    <location>
        <position position="9"/>
    </location>
</feature>
<dbReference type="InterPro" id="IPR050639">
    <property type="entry name" value="SSR_resolvase"/>
</dbReference>